<dbReference type="Proteomes" id="UP000003922">
    <property type="component" value="Unassembled WGS sequence"/>
</dbReference>
<reference evidence="1" key="3">
    <citation type="submission" date="2016-12" db="EMBL/GenBank/DDBJ databases">
        <title>Annotation of the draft genome assembly of Crocosphaera watsonii WH 8501.</title>
        <authorList>
            <consortium name="US DOE Joint Genome Institute (JGI-ORNL)"/>
            <person name="Larimer F."/>
            <person name="Land M."/>
        </authorList>
    </citation>
    <scope>NUCLEOTIDE SEQUENCE</scope>
    <source>
        <strain evidence="1">WH 8501</strain>
    </source>
</reference>
<comment type="caution">
    <text evidence="1">The sequence shown here is derived from an EMBL/GenBank/DDBJ whole genome shotgun (WGS) entry which is preliminary data.</text>
</comment>
<organism evidence="1 2">
    <name type="scientific">Crocosphaera watsonii WH 8501</name>
    <dbReference type="NCBI Taxonomy" id="165597"/>
    <lineage>
        <taxon>Bacteria</taxon>
        <taxon>Bacillati</taxon>
        <taxon>Cyanobacteriota</taxon>
        <taxon>Cyanophyceae</taxon>
        <taxon>Oscillatoriophycideae</taxon>
        <taxon>Chroococcales</taxon>
        <taxon>Aphanothecaceae</taxon>
        <taxon>Crocosphaera</taxon>
    </lineage>
</organism>
<gene>
    <name evidence="1" type="ORF">CwatDRAFT_3985</name>
</gene>
<dbReference type="KEGG" id="cwa:CwatDRAFT_3985"/>
<evidence type="ECO:0000313" key="2">
    <source>
        <dbReference type="Proteomes" id="UP000003922"/>
    </source>
</evidence>
<dbReference type="AlphaFoldDB" id="Q4C4C0"/>
<accession>Q4C4C0</accession>
<dbReference type="EMBL" id="AADV02000010">
    <property type="protein sequence ID" value="EAM50994.1"/>
    <property type="molecule type" value="Genomic_DNA"/>
</dbReference>
<name>Q4C4C0_CROWT</name>
<reference evidence="1" key="2">
    <citation type="submission" date="2005-06" db="EMBL/GenBank/DDBJ databases">
        <title>Sequencing of the draft genome and assembly of Crocosphaera watsonii WH 8501.</title>
        <authorList>
            <consortium name="US DOE Joint Genome Institute (JGI-PGF)"/>
            <person name="Copeland A."/>
            <person name="Lucas S."/>
            <person name="Lapidus A."/>
            <person name="Barry K."/>
            <person name="Detter C."/>
            <person name="Glavina T."/>
            <person name="Hammon N."/>
            <person name="Israni S."/>
            <person name="Pitluck S."/>
            <person name="Richardson P."/>
        </authorList>
    </citation>
    <scope>NUCLEOTIDE SEQUENCE [LARGE SCALE GENOMIC DNA]</scope>
    <source>
        <strain evidence="1">WH 8501</strain>
    </source>
</reference>
<keyword evidence="2" id="KW-1185">Reference proteome</keyword>
<proteinExistence type="predicted"/>
<evidence type="ECO:0008006" key="3">
    <source>
        <dbReference type="Google" id="ProtNLM"/>
    </source>
</evidence>
<protein>
    <recommendedName>
        <fullName evidence="3">ISKra4 family transposase</fullName>
    </recommendedName>
</protein>
<sequence length="312" mass="36161">MRRKTTRVRTAFFIERKTKTRKGRNRKIKSCVGQLKITEKQCDRLGVNPYTRHSPLLEKCCLLLSANESYQNAEKDMLLLMGFKVGHSTHHRKVQRIDNLLPEVKQGCSEVAVDGGKIRLRGEDGEKSYWKEYKTARLQGIYYGAFFQDNQSLIDWVNSQKLTNPLYYLGDGHDGIWNIIAEIGDENQRIEIIDWYHLMENLYKVEGKRYQLEQVKAYLWMGQTSSAISYLRNQDPVGGNQFCNYLIKRKYRIINYHYYSWQKICSIGSGAVESAVKQIAHRVKITGAQWKAKTVNNILSISCAYLNGQLAI</sequence>
<reference evidence="1" key="1">
    <citation type="submission" date="2004-02" db="EMBL/GenBank/DDBJ databases">
        <authorList>
            <consortium name="DOE Joint Genome Institute"/>
        </authorList>
    </citation>
    <scope>NUCLEOTIDE SEQUENCE [LARGE SCALE GENOMIC DNA]</scope>
    <source>
        <strain evidence="1">WH 8501</strain>
    </source>
</reference>
<evidence type="ECO:0000313" key="1">
    <source>
        <dbReference type="EMBL" id="EAM50994.1"/>
    </source>
</evidence>
<dbReference type="NCBIfam" id="NF033572">
    <property type="entry name" value="transpos_ISKra4"/>
    <property type="match status" value="1"/>
</dbReference>